<dbReference type="RefSeq" id="WP_145242472.1">
    <property type="nucleotide sequence ID" value="NZ_CP036273.1"/>
</dbReference>
<keyword evidence="4 9" id="KW-0159">Chromosome partition</keyword>
<accession>A0A517XYM1</accession>
<organism evidence="12 13">
    <name type="scientific">Urbifossiella limnaea</name>
    <dbReference type="NCBI Taxonomy" id="2528023"/>
    <lineage>
        <taxon>Bacteria</taxon>
        <taxon>Pseudomonadati</taxon>
        <taxon>Planctomycetota</taxon>
        <taxon>Planctomycetia</taxon>
        <taxon>Gemmatales</taxon>
        <taxon>Gemmataceae</taxon>
        <taxon>Urbifossiella</taxon>
    </lineage>
</organism>
<evidence type="ECO:0000256" key="8">
    <source>
        <dbReference type="ARBA" id="ARBA00023306"/>
    </source>
</evidence>
<feature type="active site" evidence="9">
    <location>
        <position position="270"/>
    </location>
</feature>
<dbReference type="InterPro" id="IPR013762">
    <property type="entry name" value="Integrase-like_cat_sf"/>
</dbReference>
<keyword evidence="5 9" id="KW-0229">DNA integration</keyword>
<comment type="function">
    <text evidence="9">Site-specific tyrosine recombinase, which acts by catalyzing the cutting and rejoining of the recombining DNA molecules. The XerC-XerD complex is essential to convert dimers of the bacterial chromosome into monomers to permit their segregation at cell division. It also contributes to the segregational stability of plasmids.</text>
</comment>
<feature type="active site" evidence="9">
    <location>
        <position position="247"/>
    </location>
</feature>
<dbReference type="AlphaFoldDB" id="A0A517XYM1"/>
<dbReference type="InterPro" id="IPR044068">
    <property type="entry name" value="CB"/>
</dbReference>
<evidence type="ECO:0000313" key="12">
    <source>
        <dbReference type="EMBL" id="QDU22602.1"/>
    </source>
</evidence>
<protein>
    <recommendedName>
        <fullName evidence="9">Tyrosine recombinase XerC</fullName>
    </recommendedName>
</protein>
<proteinExistence type="inferred from homology"/>
<dbReference type="InterPro" id="IPR050090">
    <property type="entry name" value="Tyrosine_recombinase_XerCD"/>
</dbReference>
<dbReference type="GO" id="GO:0005737">
    <property type="term" value="C:cytoplasm"/>
    <property type="evidence" value="ECO:0007669"/>
    <property type="project" value="UniProtKB-SubCell"/>
</dbReference>
<dbReference type="InterPro" id="IPR002104">
    <property type="entry name" value="Integrase_catalytic"/>
</dbReference>
<dbReference type="Pfam" id="PF02899">
    <property type="entry name" value="Phage_int_SAM_1"/>
    <property type="match status" value="1"/>
</dbReference>
<keyword evidence="3 9" id="KW-0132">Cell division</keyword>
<evidence type="ECO:0000256" key="7">
    <source>
        <dbReference type="ARBA" id="ARBA00023172"/>
    </source>
</evidence>
<dbReference type="CDD" id="cd00798">
    <property type="entry name" value="INT_XerDC_C"/>
    <property type="match status" value="1"/>
</dbReference>
<keyword evidence="7 9" id="KW-0233">DNA recombination</keyword>
<dbReference type="Pfam" id="PF00589">
    <property type="entry name" value="Phage_integrase"/>
    <property type="match status" value="1"/>
</dbReference>
<gene>
    <name evidence="12" type="primary">xerD_2</name>
    <name evidence="9" type="synonym">xerC</name>
    <name evidence="12" type="ORF">ETAA1_45850</name>
</gene>
<dbReference type="PROSITE" id="PS51900">
    <property type="entry name" value="CB"/>
    <property type="match status" value="1"/>
</dbReference>
<keyword evidence="2 9" id="KW-0963">Cytoplasm</keyword>
<dbReference type="InterPro" id="IPR004107">
    <property type="entry name" value="Integrase_SAM-like_N"/>
</dbReference>
<feature type="domain" description="Tyr recombinase" evidence="10">
    <location>
        <begin position="110"/>
        <end position="292"/>
    </location>
</feature>
<keyword evidence="6 9" id="KW-0238">DNA-binding</keyword>
<evidence type="ECO:0000259" key="11">
    <source>
        <dbReference type="PROSITE" id="PS51900"/>
    </source>
</evidence>
<dbReference type="PROSITE" id="PS51898">
    <property type="entry name" value="TYR_RECOMBINASE"/>
    <property type="match status" value="1"/>
</dbReference>
<feature type="domain" description="Core-binding (CB)" evidence="11">
    <location>
        <begin position="3"/>
        <end position="89"/>
    </location>
</feature>
<dbReference type="Gene3D" id="1.10.443.10">
    <property type="entry name" value="Intergrase catalytic core"/>
    <property type="match status" value="1"/>
</dbReference>
<evidence type="ECO:0000256" key="4">
    <source>
        <dbReference type="ARBA" id="ARBA00022829"/>
    </source>
</evidence>
<dbReference type="SUPFAM" id="SSF56349">
    <property type="entry name" value="DNA breaking-rejoining enzymes"/>
    <property type="match status" value="1"/>
</dbReference>
<feature type="active site" evidence="9">
    <location>
        <position position="174"/>
    </location>
</feature>
<evidence type="ECO:0000256" key="2">
    <source>
        <dbReference type="ARBA" id="ARBA00022490"/>
    </source>
</evidence>
<dbReference type="GO" id="GO:0007059">
    <property type="term" value="P:chromosome segregation"/>
    <property type="evidence" value="ECO:0007669"/>
    <property type="project" value="UniProtKB-UniRule"/>
</dbReference>
<dbReference type="PANTHER" id="PTHR30349:SF81">
    <property type="entry name" value="TYROSINE RECOMBINASE XERC"/>
    <property type="match status" value="1"/>
</dbReference>
<dbReference type="GO" id="GO:0051301">
    <property type="term" value="P:cell division"/>
    <property type="evidence" value="ECO:0007669"/>
    <property type="project" value="UniProtKB-KW"/>
</dbReference>
<dbReference type="HAMAP" id="MF_01808">
    <property type="entry name" value="Recomb_XerC_XerD"/>
    <property type="match status" value="1"/>
</dbReference>
<evidence type="ECO:0000256" key="5">
    <source>
        <dbReference type="ARBA" id="ARBA00022908"/>
    </source>
</evidence>
<dbReference type="GO" id="GO:0006313">
    <property type="term" value="P:DNA transposition"/>
    <property type="evidence" value="ECO:0007669"/>
    <property type="project" value="UniProtKB-UniRule"/>
</dbReference>
<dbReference type="SUPFAM" id="SSF47823">
    <property type="entry name" value="lambda integrase-like, N-terminal domain"/>
    <property type="match status" value="1"/>
</dbReference>
<evidence type="ECO:0000313" key="13">
    <source>
        <dbReference type="Proteomes" id="UP000319576"/>
    </source>
</evidence>
<dbReference type="EMBL" id="CP036273">
    <property type="protein sequence ID" value="QDU22602.1"/>
    <property type="molecule type" value="Genomic_DNA"/>
</dbReference>
<name>A0A517XYM1_9BACT</name>
<feature type="active site" evidence="9">
    <location>
        <position position="244"/>
    </location>
</feature>
<feature type="active site" evidence="9">
    <location>
        <position position="150"/>
    </location>
</feature>
<sequence length="305" mass="33948">MLNELQSDLGAFRHYLRAERGMADNTVQAYGRDLERFARWCALVRYDGYTSPTLKDLARYLAFLHDEQLAVPSIARHLVSLKMFYRFLKLEEKADASAVDLLASPKLWERIPSVLPPNAVDELLKAPQPGDRFFLRDRAILETLYATGCRASEVVGLKVQDVYLDAAFLKCFGKGSKQRVVPLGRPAIAALRAYLADGRAAKPADGPESVFVSKSGRPLDRIFLWGLVKKYCQRAGLPATTSPHTLRHSFATHVLAGGADLRSVQEMLGHASISTTQHYTHVDRDRLKAIHKQFHPRGKPADGAA</sequence>
<dbReference type="InterPro" id="IPR010998">
    <property type="entry name" value="Integrase_recombinase_N"/>
</dbReference>
<evidence type="ECO:0000256" key="9">
    <source>
        <dbReference type="HAMAP-Rule" id="MF_01808"/>
    </source>
</evidence>
<evidence type="ECO:0000256" key="6">
    <source>
        <dbReference type="ARBA" id="ARBA00023125"/>
    </source>
</evidence>
<keyword evidence="8 9" id="KW-0131">Cell cycle</keyword>
<dbReference type="OrthoDB" id="9801717at2"/>
<dbReference type="GO" id="GO:0009037">
    <property type="term" value="F:tyrosine-based site-specific recombinase activity"/>
    <property type="evidence" value="ECO:0007669"/>
    <property type="project" value="UniProtKB-UniRule"/>
</dbReference>
<dbReference type="NCBIfam" id="NF001399">
    <property type="entry name" value="PRK00283.1"/>
    <property type="match status" value="1"/>
</dbReference>
<comment type="subunit">
    <text evidence="9">Forms a cyclic heterotetrameric complex composed of two molecules of XerC and two molecules of XerD.</text>
</comment>
<comment type="similarity">
    <text evidence="9">Belongs to the 'phage' integrase family. XerC subfamily.</text>
</comment>
<dbReference type="PANTHER" id="PTHR30349">
    <property type="entry name" value="PHAGE INTEGRASE-RELATED"/>
    <property type="match status" value="1"/>
</dbReference>
<comment type="subcellular location">
    <subcellularLocation>
        <location evidence="1 9">Cytoplasm</location>
    </subcellularLocation>
</comment>
<dbReference type="InterPro" id="IPR011010">
    <property type="entry name" value="DNA_brk_join_enz"/>
</dbReference>
<dbReference type="Proteomes" id="UP000319576">
    <property type="component" value="Chromosome"/>
</dbReference>
<dbReference type="KEGG" id="uli:ETAA1_45850"/>
<evidence type="ECO:0000259" key="10">
    <source>
        <dbReference type="PROSITE" id="PS51898"/>
    </source>
</evidence>
<dbReference type="Gene3D" id="1.10.150.130">
    <property type="match status" value="1"/>
</dbReference>
<evidence type="ECO:0000256" key="1">
    <source>
        <dbReference type="ARBA" id="ARBA00004496"/>
    </source>
</evidence>
<dbReference type="InterPro" id="IPR023009">
    <property type="entry name" value="Tyrosine_recombinase_XerC/XerD"/>
</dbReference>
<keyword evidence="13" id="KW-1185">Reference proteome</keyword>
<reference evidence="12 13" key="1">
    <citation type="submission" date="2019-02" db="EMBL/GenBank/DDBJ databases">
        <title>Deep-cultivation of Planctomycetes and their phenomic and genomic characterization uncovers novel biology.</title>
        <authorList>
            <person name="Wiegand S."/>
            <person name="Jogler M."/>
            <person name="Boedeker C."/>
            <person name="Pinto D."/>
            <person name="Vollmers J."/>
            <person name="Rivas-Marin E."/>
            <person name="Kohn T."/>
            <person name="Peeters S.H."/>
            <person name="Heuer A."/>
            <person name="Rast P."/>
            <person name="Oberbeckmann S."/>
            <person name="Bunk B."/>
            <person name="Jeske O."/>
            <person name="Meyerdierks A."/>
            <person name="Storesund J.E."/>
            <person name="Kallscheuer N."/>
            <person name="Luecker S."/>
            <person name="Lage O.M."/>
            <person name="Pohl T."/>
            <person name="Merkel B.J."/>
            <person name="Hornburger P."/>
            <person name="Mueller R.-W."/>
            <person name="Bruemmer F."/>
            <person name="Labrenz M."/>
            <person name="Spormann A.M."/>
            <person name="Op den Camp H."/>
            <person name="Overmann J."/>
            <person name="Amann R."/>
            <person name="Jetten M.S.M."/>
            <person name="Mascher T."/>
            <person name="Medema M.H."/>
            <person name="Devos D.P."/>
            <person name="Kaster A.-K."/>
            <person name="Ovreas L."/>
            <person name="Rohde M."/>
            <person name="Galperin M.Y."/>
            <person name="Jogler C."/>
        </authorList>
    </citation>
    <scope>NUCLEOTIDE SEQUENCE [LARGE SCALE GENOMIC DNA]</scope>
    <source>
        <strain evidence="12 13">ETA_A1</strain>
    </source>
</reference>
<evidence type="ECO:0000256" key="3">
    <source>
        <dbReference type="ARBA" id="ARBA00022618"/>
    </source>
</evidence>
<dbReference type="GO" id="GO:0003677">
    <property type="term" value="F:DNA binding"/>
    <property type="evidence" value="ECO:0007669"/>
    <property type="project" value="UniProtKB-UniRule"/>
</dbReference>
<feature type="active site" description="O-(3'-phospho-DNA)-tyrosine intermediate" evidence="9">
    <location>
        <position position="279"/>
    </location>
</feature>